<keyword evidence="3 6" id="KW-0547">Nucleotide-binding</keyword>
<feature type="transmembrane region" description="Helical" evidence="7">
    <location>
        <begin position="454"/>
        <end position="471"/>
    </location>
</feature>
<evidence type="ECO:0000313" key="10">
    <source>
        <dbReference type="Proteomes" id="UP000022910"/>
    </source>
</evidence>
<dbReference type="PROSITE" id="PS00108">
    <property type="entry name" value="PROTEIN_KINASE_ST"/>
    <property type="match status" value="1"/>
</dbReference>
<dbReference type="GO" id="GO:0035556">
    <property type="term" value="P:intracellular signal transduction"/>
    <property type="evidence" value="ECO:0007669"/>
    <property type="project" value="TreeGrafter"/>
</dbReference>
<dbReference type="InterPro" id="IPR000719">
    <property type="entry name" value="Prot_kinase_dom"/>
</dbReference>
<proteinExistence type="predicted"/>
<evidence type="ECO:0000256" key="7">
    <source>
        <dbReference type="SAM" id="Phobius"/>
    </source>
</evidence>
<dbReference type="InterPro" id="IPR008271">
    <property type="entry name" value="Ser/Thr_kinase_AS"/>
</dbReference>
<dbReference type="OrthoDB" id="289250at2759"/>
<dbReference type="PANTHER" id="PTHR24346">
    <property type="entry name" value="MAP/MICROTUBULE AFFINITY-REGULATING KINASE"/>
    <property type="match status" value="1"/>
</dbReference>
<keyword evidence="4" id="KW-0418">Kinase</keyword>
<dbReference type="SUPFAM" id="SSF56112">
    <property type="entry name" value="Protein kinase-like (PK-like)"/>
    <property type="match status" value="1"/>
</dbReference>
<dbReference type="Pfam" id="PF00069">
    <property type="entry name" value="Pkinase"/>
    <property type="match status" value="1"/>
</dbReference>
<dbReference type="PROSITE" id="PS00107">
    <property type="entry name" value="PROTEIN_KINASE_ATP"/>
    <property type="match status" value="1"/>
</dbReference>
<dbReference type="FunFam" id="1.10.510.10:FF:000571">
    <property type="entry name" value="Maternal embryonic leucine zipper kinase"/>
    <property type="match status" value="1"/>
</dbReference>
<dbReference type="OMA" id="ELRRCEW"/>
<dbReference type="GO" id="GO:0004674">
    <property type="term" value="F:protein serine/threonine kinase activity"/>
    <property type="evidence" value="ECO:0007669"/>
    <property type="project" value="UniProtKB-KW"/>
</dbReference>
<dbReference type="InterPro" id="IPR017441">
    <property type="entry name" value="Protein_kinase_ATP_BS"/>
</dbReference>
<keyword evidence="2" id="KW-0808">Transferase</keyword>
<reference evidence="9 10" key="1">
    <citation type="submission" date="2014-02" db="EMBL/GenBank/DDBJ databases">
        <title>Single nucleus genome sequencing reveals high similarity among nuclei of an endomycorrhizal fungus.</title>
        <authorList>
            <person name="Lin K."/>
            <person name="Geurts R."/>
            <person name="Zhang Z."/>
            <person name="Limpens E."/>
            <person name="Saunders D.G."/>
            <person name="Mu D."/>
            <person name="Pang E."/>
            <person name="Cao H."/>
            <person name="Cha H."/>
            <person name="Lin T."/>
            <person name="Zhou Q."/>
            <person name="Shang Y."/>
            <person name="Li Y."/>
            <person name="Ivanov S."/>
            <person name="Sharma T."/>
            <person name="Velzen R.V."/>
            <person name="Ruijter N.D."/>
            <person name="Aanen D.K."/>
            <person name="Win J."/>
            <person name="Kamoun S."/>
            <person name="Bisseling T."/>
            <person name="Huang S."/>
        </authorList>
    </citation>
    <scope>NUCLEOTIDE SEQUENCE [LARGE SCALE GENOMIC DNA]</scope>
    <source>
        <strain evidence="10">DAOM197198w</strain>
    </source>
</reference>
<dbReference type="HOGENOM" id="CLU_521889_0_0_1"/>
<evidence type="ECO:0000256" key="6">
    <source>
        <dbReference type="PROSITE-ProRule" id="PRU10141"/>
    </source>
</evidence>
<dbReference type="FunFam" id="3.30.200.20:FF:000003">
    <property type="entry name" value="Non-specific serine/threonine protein kinase"/>
    <property type="match status" value="1"/>
</dbReference>
<evidence type="ECO:0000256" key="1">
    <source>
        <dbReference type="ARBA" id="ARBA00022527"/>
    </source>
</evidence>
<dbReference type="CDD" id="cd14003">
    <property type="entry name" value="STKc_AMPK-like"/>
    <property type="match status" value="1"/>
</dbReference>
<keyword evidence="10" id="KW-1185">Reference proteome</keyword>
<feature type="domain" description="Protein kinase" evidence="8">
    <location>
        <begin position="265"/>
        <end position="537"/>
    </location>
</feature>
<dbReference type="STRING" id="1432141.A0A015MSL9"/>
<accession>A0A015MSL9</accession>
<keyword evidence="7" id="KW-1133">Transmembrane helix</keyword>
<dbReference type="PANTHER" id="PTHR24346:SF30">
    <property type="entry name" value="MATERNAL EMBRYONIC LEUCINE ZIPPER KINASE"/>
    <property type="match status" value="1"/>
</dbReference>
<evidence type="ECO:0000313" key="9">
    <source>
        <dbReference type="EMBL" id="EXX69713.1"/>
    </source>
</evidence>
<dbReference type="GO" id="GO:0005737">
    <property type="term" value="C:cytoplasm"/>
    <property type="evidence" value="ECO:0007669"/>
    <property type="project" value="TreeGrafter"/>
</dbReference>
<evidence type="ECO:0000256" key="2">
    <source>
        <dbReference type="ARBA" id="ARBA00022679"/>
    </source>
</evidence>
<keyword evidence="7" id="KW-0812">Transmembrane</keyword>
<name>A0A015MSL9_RHIIW</name>
<dbReference type="Gene3D" id="1.10.510.10">
    <property type="entry name" value="Transferase(Phosphotransferase) domain 1"/>
    <property type="match status" value="1"/>
</dbReference>
<dbReference type="SMART" id="SM00220">
    <property type="entry name" value="S_TKc"/>
    <property type="match status" value="1"/>
</dbReference>
<organism evidence="9 10">
    <name type="scientific">Rhizophagus irregularis (strain DAOM 197198w)</name>
    <name type="common">Glomus intraradices</name>
    <dbReference type="NCBI Taxonomy" id="1432141"/>
    <lineage>
        <taxon>Eukaryota</taxon>
        <taxon>Fungi</taxon>
        <taxon>Fungi incertae sedis</taxon>
        <taxon>Mucoromycota</taxon>
        <taxon>Glomeromycotina</taxon>
        <taxon>Glomeromycetes</taxon>
        <taxon>Glomerales</taxon>
        <taxon>Glomeraceae</taxon>
        <taxon>Rhizophagus</taxon>
    </lineage>
</organism>
<dbReference type="SMR" id="A0A015MSL9"/>
<evidence type="ECO:0000256" key="5">
    <source>
        <dbReference type="ARBA" id="ARBA00022840"/>
    </source>
</evidence>
<gene>
    <name evidence="9" type="ORF">RirG_093870</name>
</gene>
<dbReference type="AlphaFoldDB" id="A0A015MSL9"/>
<dbReference type="InterPro" id="IPR011009">
    <property type="entry name" value="Kinase-like_dom_sf"/>
</dbReference>
<keyword evidence="5 6" id="KW-0067">ATP-binding</keyword>
<dbReference type="GO" id="GO:0005524">
    <property type="term" value="F:ATP binding"/>
    <property type="evidence" value="ECO:0007669"/>
    <property type="project" value="UniProtKB-UniRule"/>
</dbReference>
<feature type="binding site" evidence="6">
    <location>
        <position position="294"/>
    </location>
    <ligand>
        <name>ATP</name>
        <dbReference type="ChEBI" id="CHEBI:30616"/>
    </ligand>
</feature>
<evidence type="ECO:0000259" key="8">
    <source>
        <dbReference type="PROSITE" id="PS50011"/>
    </source>
</evidence>
<dbReference type="Proteomes" id="UP000022910">
    <property type="component" value="Unassembled WGS sequence"/>
</dbReference>
<protein>
    <submittedName>
        <fullName evidence="9">Snf1p</fullName>
    </submittedName>
</protein>
<comment type="caution">
    <text evidence="9">The sequence shown here is derived from an EMBL/GenBank/DDBJ whole genome shotgun (WGS) entry which is preliminary data.</text>
</comment>
<keyword evidence="1" id="KW-0723">Serine/threonine-protein kinase</keyword>
<keyword evidence="7" id="KW-0472">Membrane</keyword>
<dbReference type="PROSITE" id="PS50011">
    <property type="entry name" value="PROTEIN_KINASE_DOM"/>
    <property type="match status" value="1"/>
</dbReference>
<evidence type="ECO:0000256" key="3">
    <source>
        <dbReference type="ARBA" id="ARBA00022741"/>
    </source>
</evidence>
<sequence>MSVKAMQILSDSSKSIVSEKGARSSYDNVIFNSPPAEIKKRHTCGSAQGSPHPMFHTTSFSTSSPSIPSYTLPEHSYSAPTLQTNIQTNIQSSNAIDSTSDNILTTSDLKSQQQNNDKITTTKSSEKKLLPSDLPKIATHFVQEPTISSEFLKKSQHQRVASDDSLASLTALPSPATSVNDFPIAHNVKHVPLAHKISSSHLNVDSKNYPHHLSHFEGHLQNDHPEKDHHTNHLSDNGPIFAHDTLQRRLSKFGLSNTTELIGHYAILETIGTGAFSEVKLAVDLNGCRNVAIKMISTKGIEDSERLKTSILREVEILKYIDHPNIVKLLDTVETSTHYCLILEYVSGGELFDYVNDHYENSNEDESKRIFIQLVNILEYLHENNIVHRDLKLENILIDSSNQSSNGPIIKLTDFGLAKFIDKSPILTARCGSEEYAAPELMSGKLYDGRKTDLWSLGVVLYALLVGYLPFNLEAGQTRRQFFSRILRADFTFPNSEKETGRKSMISNEAKDLVKKILQVNPQKRLSLSEIKNHSWLKGVAV</sequence>
<dbReference type="EMBL" id="JEMT01016792">
    <property type="protein sequence ID" value="EXX69713.1"/>
    <property type="molecule type" value="Genomic_DNA"/>
</dbReference>
<evidence type="ECO:0000256" key="4">
    <source>
        <dbReference type="ARBA" id="ARBA00022777"/>
    </source>
</evidence>